<dbReference type="Proteomes" id="UP000654345">
    <property type="component" value="Unassembled WGS sequence"/>
</dbReference>
<gene>
    <name evidence="3" type="ORF">KSB_63100</name>
</gene>
<keyword evidence="4" id="KW-1185">Reference proteome</keyword>
<dbReference type="Pfam" id="PF01609">
    <property type="entry name" value="DDE_Tnp_1"/>
    <property type="match status" value="1"/>
</dbReference>
<sequence length="97" mass="10439">MRLAEGRQEQPSAAIFDSPTLQSSPESGHRAGYDGVKRRKGSKIHLAVDTLGHLLTQLVTPADEQDRAQVDKLAAGVQEVTDQHVEVAFVGQGGLHQ</sequence>
<organism evidence="3 4">
    <name type="scientific">Ktedonobacter robiniae</name>
    <dbReference type="NCBI Taxonomy" id="2778365"/>
    <lineage>
        <taxon>Bacteria</taxon>
        <taxon>Bacillati</taxon>
        <taxon>Chloroflexota</taxon>
        <taxon>Ktedonobacteria</taxon>
        <taxon>Ktedonobacterales</taxon>
        <taxon>Ktedonobacteraceae</taxon>
        <taxon>Ktedonobacter</taxon>
    </lineage>
</organism>
<name>A0ABQ3UZX1_9CHLR</name>
<proteinExistence type="predicted"/>
<reference evidence="3 4" key="1">
    <citation type="journal article" date="2021" name="Int. J. Syst. Evol. Microbiol.">
        <title>Reticulibacter mediterranei gen. nov., sp. nov., within the new family Reticulibacteraceae fam. nov., and Ktedonospora formicarum gen. nov., sp. nov., Ktedonobacter robiniae sp. nov., Dictyobacter formicarum sp. nov. and Dictyobacter arantiisoli sp. nov., belonging to the class Ktedonobacteria.</title>
        <authorList>
            <person name="Yabe S."/>
            <person name="Zheng Y."/>
            <person name="Wang C.M."/>
            <person name="Sakai Y."/>
            <person name="Abe K."/>
            <person name="Yokota A."/>
            <person name="Donadio S."/>
            <person name="Cavaletti L."/>
            <person name="Monciardini P."/>
        </authorList>
    </citation>
    <scope>NUCLEOTIDE SEQUENCE [LARGE SCALE GENOMIC DNA]</scope>
    <source>
        <strain evidence="3 4">SOSP1-30</strain>
    </source>
</reference>
<accession>A0ABQ3UZX1</accession>
<dbReference type="EMBL" id="BNJG01000002">
    <property type="protein sequence ID" value="GHO57835.1"/>
    <property type="molecule type" value="Genomic_DNA"/>
</dbReference>
<feature type="domain" description="Transposase IS4-like" evidence="2">
    <location>
        <begin position="11"/>
        <end position="79"/>
    </location>
</feature>
<dbReference type="PANTHER" id="PTHR30007">
    <property type="entry name" value="PHP DOMAIN PROTEIN"/>
    <property type="match status" value="1"/>
</dbReference>
<evidence type="ECO:0000313" key="4">
    <source>
        <dbReference type="Proteomes" id="UP000654345"/>
    </source>
</evidence>
<feature type="region of interest" description="Disordered" evidence="1">
    <location>
        <begin position="1"/>
        <end position="37"/>
    </location>
</feature>
<protein>
    <recommendedName>
        <fullName evidence="2">Transposase IS4-like domain-containing protein</fullName>
    </recommendedName>
</protein>
<comment type="caution">
    <text evidence="3">The sequence shown here is derived from an EMBL/GenBank/DDBJ whole genome shotgun (WGS) entry which is preliminary data.</text>
</comment>
<dbReference type="PANTHER" id="PTHR30007:SF0">
    <property type="entry name" value="TRANSPOSASE"/>
    <property type="match status" value="1"/>
</dbReference>
<dbReference type="InterPro" id="IPR002559">
    <property type="entry name" value="Transposase_11"/>
</dbReference>
<evidence type="ECO:0000256" key="1">
    <source>
        <dbReference type="SAM" id="MobiDB-lite"/>
    </source>
</evidence>
<evidence type="ECO:0000313" key="3">
    <source>
        <dbReference type="EMBL" id="GHO57835.1"/>
    </source>
</evidence>
<evidence type="ECO:0000259" key="2">
    <source>
        <dbReference type="Pfam" id="PF01609"/>
    </source>
</evidence>
<feature type="compositionally biased region" description="Basic and acidic residues" evidence="1">
    <location>
        <begin position="27"/>
        <end position="36"/>
    </location>
</feature>